<dbReference type="OrthoDB" id="9809772at2"/>
<comment type="caution">
    <text evidence="1">The sequence shown here is derived from an EMBL/GenBank/DDBJ whole genome shotgun (WGS) entry which is preliminary data.</text>
</comment>
<name>A0A2N9XU86_9NEIS</name>
<dbReference type="Gene3D" id="1.10.357.10">
    <property type="entry name" value="Tetracycline Repressor, domain 2"/>
    <property type="match status" value="1"/>
</dbReference>
<reference evidence="1 2" key="1">
    <citation type="journal article" date="2017" name="MBio">
        <title>Type VI secretion-mediated competition in the bee gut microbiome.</title>
        <authorList>
            <person name="Steele M.I."/>
            <person name="Kwong W.K."/>
            <person name="Powell J.E."/>
            <person name="Whiteley M."/>
            <person name="Moran N.A."/>
        </authorList>
    </citation>
    <scope>NUCLEOTIDE SEQUENCE [LARGE SCALE GENOMIC DNA]</scope>
    <source>
        <strain evidence="1 2">Nev3CBA3</strain>
    </source>
</reference>
<dbReference type="RefSeq" id="WP_100138376.1">
    <property type="nucleotide sequence ID" value="NZ_MEIS01000126.1"/>
</dbReference>
<dbReference type="EMBL" id="MEIS01000126">
    <property type="protein sequence ID" value="PIT52928.1"/>
    <property type="molecule type" value="Genomic_DNA"/>
</dbReference>
<dbReference type="Proteomes" id="UP000229434">
    <property type="component" value="Unassembled WGS sequence"/>
</dbReference>
<proteinExistence type="predicted"/>
<sequence length="105" mass="12728">MEQLHKISFDYLKRSFYYYFKSKEEFGKTILDYYNHFFTEKLKQRLLNENISSALERIHAFCTKAKTNMAKYNFNRGCLVGKLMQNESHLPPDYPILLNNILHHW</sequence>
<accession>A0A2N9XU86</accession>
<protein>
    <submittedName>
        <fullName evidence="1">Uncharacterized protein</fullName>
    </submittedName>
</protein>
<organism evidence="1 2">
    <name type="scientific">Snodgrassella alvi</name>
    <dbReference type="NCBI Taxonomy" id="1196083"/>
    <lineage>
        <taxon>Bacteria</taxon>
        <taxon>Pseudomonadati</taxon>
        <taxon>Pseudomonadota</taxon>
        <taxon>Betaproteobacteria</taxon>
        <taxon>Neisseriales</taxon>
        <taxon>Neisseriaceae</taxon>
        <taxon>Snodgrassella</taxon>
    </lineage>
</organism>
<dbReference type="AlphaFoldDB" id="A0A2N9XU86"/>
<evidence type="ECO:0000313" key="1">
    <source>
        <dbReference type="EMBL" id="PIT52928.1"/>
    </source>
</evidence>
<gene>
    <name evidence="1" type="ORF">BHC49_11695</name>
</gene>
<evidence type="ECO:0000313" key="2">
    <source>
        <dbReference type="Proteomes" id="UP000229434"/>
    </source>
</evidence>